<evidence type="ECO:0000256" key="7">
    <source>
        <dbReference type="ARBA" id="ARBA00022692"/>
    </source>
</evidence>
<evidence type="ECO:0000256" key="8">
    <source>
        <dbReference type="ARBA" id="ARBA00022989"/>
    </source>
</evidence>
<evidence type="ECO:0000256" key="5">
    <source>
        <dbReference type="ARBA" id="ARBA00022448"/>
    </source>
</evidence>
<gene>
    <name evidence="11" type="ORF">H8L47_21305</name>
</gene>
<comment type="subcellular location">
    <subcellularLocation>
        <location evidence="2">Cell membrane</location>
        <topology evidence="2">Multi-pass membrane protein</topology>
    </subcellularLocation>
</comment>
<comment type="function">
    <text evidence="1">Required for nicotinamide riboside transport across the inner membrane.</text>
</comment>
<evidence type="ECO:0000313" key="12">
    <source>
        <dbReference type="Proteomes" id="UP000646911"/>
    </source>
</evidence>
<dbReference type="RefSeq" id="WP_186955614.1">
    <property type="nucleotide sequence ID" value="NZ_JACOFX010000014.1"/>
</dbReference>
<comment type="caution">
    <text evidence="11">The sequence shown here is derived from an EMBL/GenBank/DDBJ whole genome shotgun (WGS) entry which is preliminary data.</text>
</comment>
<evidence type="ECO:0000256" key="6">
    <source>
        <dbReference type="ARBA" id="ARBA00022475"/>
    </source>
</evidence>
<organism evidence="11 12">
    <name type="scientific">Undibacterium umbellatum</name>
    <dbReference type="NCBI Taxonomy" id="2762300"/>
    <lineage>
        <taxon>Bacteria</taxon>
        <taxon>Pseudomonadati</taxon>
        <taxon>Pseudomonadota</taxon>
        <taxon>Betaproteobacteria</taxon>
        <taxon>Burkholderiales</taxon>
        <taxon>Oxalobacteraceae</taxon>
        <taxon>Undibacterium</taxon>
    </lineage>
</organism>
<evidence type="ECO:0000256" key="2">
    <source>
        <dbReference type="ARBA" id="ARBA00004651"/>
    </source>
</evidence>
<name>A0ABR6ZEN1_9BURK</name>
<protein>
    <recommendedName>
        <fullName evidence="4">Nicotinamide riboside transporter PnuC</fullName>
    </recommendedName>
</protein>
<feature type="transmembrane region" description="Helical" evidence="10">
    <location>
        <begin position="162"/>
        <end position="179"/>
    </location>
</feature>
<proteinExistence type="inferred from homology"/>
<accession>A0ABR6ZEN1</accession>
<feature type="transmembrane region" description="Helical" evidence="10">
    <location>
        <begin position="51"/>
        <end position="68"/>
    </location>
</feature>
<dbReference type="EMBL" id="JACOFX010000014">
    <property type="protein sequence ID" value="MBC3910104.1"/>
    <property type="molecule type" value="Genomic_DNA"/>
</dbReference>
<evidence type="ECO:0000256" key="4">
    <source>
        <dbReference type="ARBA" id="ARBA00017522"/>
    </source>
</evidence>
<keyword evidence="12" id="KW-1185">Reference proteome</keyword>
<evidence type="ECO:0000256" key="10">
    <source>
        <dbReference type="SAM" id="Phobius"/>
    </source>
</evidence>
<keyword evidence="7 10" id="KW-0812">Transmembrane</keyword>
<feature type="transmembrane region" description="Helical" evidence="10">
    <location>
        <begin position="114"/>
        <end position="132"/>
    </location>
</feature>
<dbReference type="NCBIfam" id="TIGR01528">
    <property type="entry name" value="NMN_trans_PnuC"/>
    <property type="match status" value="1"/>
</dbReference>
<feature type="transmembrane region" description="Helical" evidence="10">
    <location>
        <begin position="27"/>
        <end position="45"/>
    </location>
</feature>
<feature type="transmembrane region" description="Helical" evidence="10">
    <location>
        <begin position="139"/>
        <end position="156"/>
    </location>
</feature>
<dbReference type="Proteomes" id="UP000646911">
    <property type="component" value="Unassembled WGS sequence"/>
</dbReference>
<dbReference type="Pfam" id="PF04973">
    <property type="entry name" value="NMN_transporter"/>
    <property type="match status" value="1"/>
</dbReference>
<evidence type="ECO:0000256" key="9">
    <source>
        <dbReference type="ARBA" id="ARBA00023136"/>
    </source>
</evidence>
<keyword evidence="9 10" id="KW-0472">Membrane</keyword>
<dbReference type="PANTHER" id="PTHR36122:SF2">
    <property type="entry name" value="NICOTINAMIDE RIBOSIDE TRANSPORTER PNUC"/>
    <property type="match status" value="1"/>
</dbReference>
<dbReference type="InterPro" id="IPR006419">
    <property type="entry name" value="NMN_transpt_PnuC"/>
</dbReference>
<keyword evidence="5" id="KW-0813">Transport</keyword>
<dbReference type="PANTHER" id="PTHR36122">
    <property type="entry name" value="NICOTINAMIDE RIBOSIDE TRANSPORTER PNUC"/>
    <property type="match status" value="1"/>
</dbReference>
<keyword evidence="6" id="KW-1003">Cell membrane</keyword>
<comment type="similarity">
    <text evidence="3">Belongs to the nicotinamide ribonucleoside (NR) uptake permease (TC 4.B.1) family.</text>
</comment>
<keyword evidence="8 10" id="KW-1133">Transmembrane helix</keyword>
<evidence type="ECO:0000256" key="1">
    <source>
        <dbReference type="ARBA" id="ARBA00002672"/>
    </source>
</evidence>
<evidence type="ECO:0000313" key="11">
    <source>
        <dbReference type="EMBL" id="MBC3910104.1"/>
    </source>
</evidence>
<feature type="transmembrane region" description="Helical" evidence="10">
    <location>
        <begin position="88"/>
        <end position="108"/>
    </location>
</feature>
<sequence length="196" mass="22193">MISALELSANAVTTASIILAGRNSVHTWWTGIIGSILFALVFGQALLYADVLLQLFFIVTSMTGWWQWLRGRNGRPLPISRAGHASYLWSIPVGLLATLGYGMLLYYWTKAYAPFVDSAVLVFSIIAQILLMQRRMETWVFWLLVNTIAVPLYASRELYLTAFLYAFYWINAIVSWLAWRKNLNSDQAISFVVAAK</sequence>
<reference evidence="11 12" key="1">
    <citation type="submission" date="2020-08" db="EMBL/GenBank/DDBJ databases">
        <title>Novel species isolated from subtropical streams in China.</title>
        <authorList>
            <person name="Lu H."/>
        </authorList>
    </citation>
    <scope>NUCLEOTIDE SEQUENCE [LARGE SCALE GENOMIC DNA]</scope>
    <source>
        <strain evidence="11 12">NL8W</strain>
    </source>
</reference>
<evidence type="ECO:0000256" key="3">
    <source>
        <dbReference type="ARBA" id="ARBA00006669"/>
    </source>
</evidence>